<sequence>MWYKKASTTVLAAAIGIYLVNSAFAVVQEITGLFAVFSRHFLTTLLSASKLLEHCTPHVQKPPTFNAASAPLLGQQQQLLRGVHFLDFSLANKEPTYFQSPSTRHVPSLDWLYLDSYLLLFPLVKRELAYIPSCRTEADINCDWSTHSFGRSEPTEDEGKLPSVLTALQCPIAKCDKLAPGPSSPSKYKNSSFIYEPGIFIWAKIAGTNGFGENSYQSCKSNRYSVQDFIYLLPLQLMLCDPILISKIQTPQLVDFSNPSGPMGTLINKFG</sequence>
<dbReference type="EMBL" id="CAXIEN010000116">
    <property type="protein sequence ID" value="CAL1278793.1"/>
    <property type="molecule type" value="Genomic_DNA"/>
</dbReference>
<accession>A0AAV2A7Y9</accession>
<evidence type="ECO:0000313" key="2">
    <source>
        <dbReference type="Proteomes" id="UP001497382"/>
    </source>
</evidence>
<organism evidence="1 2">
    <name type="scientific">Larinioides sclopetarius</name>
    <dbReference type="NCBI Taxonomy" id="280406"/>
    <lineage>
        <taxon>Eukaryota</taxon>
        <taxon>Metazoa</taxon>
        <taxon>Ecdysozoa</taxon>
        <taxon>Arthropoda</taxon>
        <taxon>Chelicerata</taxon>
        <taxon>Arachnida</taxon>
        <taxon>Araneae</taxon>
        <taxon>Araneomorphae</taxon>
        <taxon>Entelegynae</taxon>
        <taxon>Araneoidea</taxon>
        <taxon>Araneidae</taxon>
        <taxon>Larinioides</taxon>
    </lineage>
</organism>
<dbReference type="AlphaFoldDB" id="A0AAV2A7Y9"/>
<proteinExistence type="predicted"/>
<reference evidence="1 2" key="1">
    <citation type="submission" date="2024-04" db="EMBL/GenBank/DDBJ databases">
        <authorList>
            <person name="Rising A."/>
            <person name="Reimegard J."/>
            <person name="Sonavane S."/>
            <person name="Akerstrom W."/>
            <person name="Nylinder S."/>
            <person name="Hedman E."/>
            <person name="Kallberg Y."/>
        </authorList>
    </citation>
    <scope>NUCLEOTIDE SEQUENCE [LARGE SCALE GENOMIC DNA]</scope>
</reference>
<protein>
    <submittedName>
        <fullName evidence="1">Uncharacterized protein</fullName>
    </submittedName>
</protein>
<name>A0AAV2A7Y9_9ARAC</name>
<dbReference type="Proteomes" id="UP001497382">
    <property type="component" value="Unassembled WGS sequence"/>
</dbReference>
<comment type="caution">
    <text evidence="1">The sequence shown here is derived from an EMBL/GenBank/DDBJ whole genome shotgun (WGS) entry which is preliminary data.</text>
</comment>
<evidence type="ECO:0000313" key="1">
    <source>
        <dbReference type="EMBL" id="CAL1278793.1"/>
    </source>
</evidence>
<keyword evidence="2" id="KW-1185">Reference proteome</keyword>
<gene>
    <name evidence="1" type="ORF">LARSCL_LOCUS9999</name>
</gene>